<dbReference type="GO" id="GO:0005737">
    <property type="term" value="C:cytoplasm"/>
    <property type="evidence" value="ECO:0007669"/>
    <property type="project" value="TreeGrafter"/>
</dbReference>
<dbReference type="PANTHER" id="PTHR15032:SF4">
    <property type="entry name" value="N-ACYL-PHOSPHATIDYLETHANOLAMINE-HYDROLYZING PHOSPHOLIPASE D"/>
    <property type="match status" value="1"/>
</dbReference>
<dbReference type="GO" id="GO:0070290">
    <property type="term" value="F:N-acylphosphatidylethanolamine-specific phospholipase D activity"/>
    <property type="evidence" value="ECO:0007669"/>
    <property type="project" value="TreeGrafter"/>
</dbReference>
<dbReference type="Gene3D" id="3.60.15.10">
    <property type="entry name" value="Ribonuclease Z/Hydroxyacylglutathione hydrolase-like"/>
    <property type="match status" value="1"/>
</dbReference>
<protein>
    <recommendedName>
        <fullName evidence="1">Metallo-beta-lactamase domain-containing protein</fullName>
    </recommendedName>
</protein>
<evidence type="ECO:0000313" key="2">
    <source>
        <dbReference type="EMBL" id="KAK2186148.1"/>
    </source>
</evidence>
<dbReference type="PANTHER" id="PTHR15032">
    <property type="entry name" value="N-ACYL-PHOSPHATIDYLETHANOLAMINE-HYDROLYZING PHOSPHOLIPASE D"/>
    <property type="match status" value="1"/>
</dbReference>
<dbReference type="Proteomes" id="UP001209878">
    <property type="component" value="Unassembled WGS sequence"/>
</dbReference>
<organism evidence="2 3">
    <name type="scientific">Ridgeia piscesae</name>
    <name type="common">Tubeworm</name>
    <dbReference type="NCBI Taxonomy" id="27915"/>
    <lineage>
        <taxon>Eukaryota</taxon>
        <taxon>Metazoa</taxon>
        <taxon>Spiralia</taxon>
        <taxon>Lophotrochozoa</taxon>
        <taxon>Annelida</taxon>
        <taxon>Polychaeta</taxon>
        <taxon>Sedentaria</taxon>
        <taxon>Canalipalpata</taxon>
        <taxon>Sabellida</taxon>
        <taxon>Siboglinidae</taxon>
        <taxon>Ridgeia</taxon>
    </lineage>
</organism>
<proteinExistence type="predicted"/>
<dbReference type="EMBL" id="JAODUO010000211">
    <property type="protein sequence ID" value="KAK2186148.1"/>
    <property type="molecule type" value="Genomic_DNA"/>
</dbReference>
<dbReference type="Pfam" id="PF12706">
    <property type="entry name" value="Lactamase_B_2"/>
    <property type="match status" value="1"/>
</dbReference>
<accession>A0AAD9P0X5</accession>
<dbReference type="AlphaFoldDB" id="A0AAD9P0X5"/>
<name>A0AAD9P0X5_RIDPI</name>
<feature type="domain" description="Metallo-beta-lactamase" evidence="1">
    <location>
        <begin position="163"/>
        <end position="364"/>
    </location>
</feature>
<dbReference type="SUPFAM" id="SSF56281">
    <property type="entry name" value="Metallo-hydrolase/oxidoreductase"/>
    <property type="match status" value="1"/>
</dbReference>
<dbReference type="GO" id="GO:0070291">
    <property type="term" value="P:N-acylethanolamine metabolic process"/>
    <property type="evidence" value="ECO:0007669"/>
    <property type="project" value="TreeGrafter"/>
</dbReference>
<sequence length="414" mass="46980">MMQQMSFTSSHLATPSVAAPAVKVACAIGDEEAEAATVSVIRQPGTGDGAEKLEDIQLDVGESHLEKRTPLEPAELTLQKSVLRNGRYENPWPTWQTLSMARVLKFAIFSMNHSNIPDKKVLDETLPILKPDFDLLAKPPENGIRTTWIGHATVLIQMDNITLLTDPIFSERCSPVQFIGIKRYRSAACQVDELPEINAVVISHNHYDHLDSNSVRMLNNRFGASLRWYVPFGLKSWMQDMSCDNVVELDWWEEDAVPGFRGVKVAFVPAQHWSKRTLTNDYKVLWGGFCVIGPWNRFYFAGDTGYNNTLFKEIGQKYGPFQLAAVPIGAYEPRWFLRPQHLDPSDAVLVHKDVQALQSVAIHWGTFNLTFEYYLEPPEKLAEALRKHNLTEMDFFTLNHGETRLTGNDYNRVN</sequence>
<gene>
    <name evidence="2" type="ORF">NP493_212g03011</name>
</gene>
<keyword evidence="3" id="KW-1185">Reference proteome</keyword>
<comment type="caution">
    <text evidence="2">The sequence shown here is derived from an EMBL/GenBank/DDBJ whole genome shotgun (WGS) entry which is preliminary data.</text>
</comment>
<evidence type="ECO:0000313" key="3">
    <source>
        <dbReference type="Proteomes" id="UP001209878"/>
    </source>
</evidence>
<dbReference type="GO" id="GO:0070292">
    <property type="term" value="P:N-acylphosphatidylethanolamine metabolic process"/>
    <property type="evidence" value="ECO:0007669"/>
    <property type="project" value="TreeGrafter"/>
</dbReference>
<dbReference type="InterPro" id="IPR001279">
    <property type="entry name" value="Metallo-B-lactamas"/>
</dbReference>
<evidence type="ECO:0000259" key="1">
    <source>
        <dbReference type="Pfam" id="PF12706"/>
    </source>
</evidence>
<reference evidence="2" key="1">
    <citation type="journal article" date="2023" name="Mol. Biol. Evol.">
        <title>Third-Generation Sequencing Reveals the Adaptive Role of the Epigenome in Three Deep-Sea Polychaetes.</title>
        <authorList>
            <person name="Perez M."/>
            <person name="Aroh O."/>
            <person name="Sun Y."/>
            <person name="Lan Y."/>
            <person name="Juniper S.K."/>
            <person name="Young C.R."/>
            <person name="Angers B."/>
            <person name="Qian P.Y."/>
        </authorList>
    </citation>
    <scope>NUCLEOTIDE SEQUENCE</scope>
    <source>
        <strain evidence="2">R07B-5</strain>
    </source>
</reference>
<dbReference type="InterPro" id="IPR036866">
    <property type="entry name" value="RibonucZ/Hydroxyglut_hydro"/>
</dbReference>